<gene>
    <name evidence="2" type="ORF">IQ217_13370</name>
</gene>
<feature type="domain" description="Putative restriction endonuclease" evidence="1">
    <location>
        <begin position="13"/>
        <end position="177"/>
    </location>
</feature>
<dbReference type="EMBL" id="JADEVV010000040">
    <property type="protein sequence ID" value="MBE9254809.1"/>
    <property type="molecule type" value="Genomic_DNA"/>
</dbReference>
<sequence length="190" mass="21659">MLANAEINYQTPQEYLDWEALQEFRHEYLDGQILAMTGGTIAHNLIGLNLATLLKSHLRGTGCRVFMADVKVKVALASSFHYPDVMVSCDDRDQEAVQFIQFPCFIAEVLSPSAEAYDRGEKFRRYRQLPSLMEYLLVDSNKMAVDLFSRNSQGRWELISYEEGDLLSLETINWECSLASLYEDVIGGKK</sequence>
<dbReference type="Proteomes" id="UP000658720">
    <property type="component" value="Unassembled WGS sequence"/>
</dbReference>
<keyword evidence="2" id="KW-0255">Endonuclease</keyword>
<dbReference type="InterPro" id="IPR008538">
    <property type="entry name" value="Uma2"/>
</dbReference>
<dbReference type="CDD" id="cd06260">
    <property type="entry name" value="DUF820-like"/>
    <property type="match status" value="1"/>
</dbReference>
<keyword evidence="2" id="KW-0540">Nuclease</keyword>
<comment type="caution">
    <text evidence="2">The sequence shown here is derived from an EMBL/GenBank/DDBJ whole genome shotgun (WGS) entry which is preliminary data.</text>
</comment>
<organism evidence="2 3">
    <name type="scientific">Synechocystis salina LEGE 00031</name>
    <dbReference type="NCBI Taxonomy" id="1828736"/>
    <lineage>
        <taxon>Bacteria</taxon>
        <taxon>Bacillati</taxon>
        <taxon>Cyanobacteriota</taxon>
        <taxon>Cyanophyceae</taxon>
        <taxon>Synechococcales</taxon>
        <taxon>Merismopediaceae</taxon>
        <taxon>Synechocystis</taxon>
    </lineage>
</organism>
<evidence type="ECO:0000313" key="2">
    <source>
        <dbReference type="EMBL" id="MBE9254809.1"/>
    </source>
</evidence>
<dbReference type="PANTHER" id="PTHR36558">
    <property type="entry name" value="GLR1098 PROTEIN"/>
    <property type="match status" value="1"/>
</dbReference>
<name>A0ABR9VTY5_9SYNC</name>
<dbReference type="Gene3D" id="3.90.1570.10">
    <property type="entry name" value="tt1808, chain A"/>
    <property type="match status" value="1"/>
</dbReference>
<reference evidence="2 3" key="1">
    <citation type="submission" date="2020-10" db="EMBL/GenBank/DDBJ databases">
        <authorList>
            <person name="Castelo-Branco R."/>
            <person name="Eusebio N."/>
            <person name="Adriana R."/>
            <person name="Vieira A."/>
            <person name="Brugerolle De Fraissinette N."/>
            <person name="Rezende De Castro R."/>
            <person name="Schneider M.P."/>
            <person name="Vasconcelos V."/>
            <person name="Leao P.N."/>
        </authorList>
    </citation>
    <scope>NUCLEOTIDE SEQUENCE [LARGE SCALE GENOMIC DNA]</scope>
    <source>
        <strain evidence="2 3">LEGE 00031</strain>
    </source>
</reference>
<evidence type="ECO:0000259" key="1">
    <source>
        <dbReference type="Pfam" id="PF05685"/>
    </source>
</evidence>
<dbReference type="RefSeq" id="WP_194020318.1">
    <property type="nucleotide sequence ID" value="NZ_JADEVV010000040.1"/>
</dbReference>
<accession>A0ABR9VTY5</accession>
<proteinExistence type="predicted"/>
<dbReference type="InterPro" id="IPR011335">
    <property type="entry name" value="Restrct_endonuc-II-like"/>
</dbReference>
<keyword evidence="3" id="KW-1185">Reference proteome</keyword>
<dbReference type="InterPro" id="IPR012296">
    <property type="entry name" value="Nuclease_put_TT1808"/>
</dbReference>
<dbReference type="GO" id="GO:0004519">
    <property type="term" value="F:endonuclease activity"/>
    <property type="evidence" value="ECO:0007669"/>
    <property type="project" value="UniProtKB-KW"/>
</dbReference>
<dbReference type="SUPFAM" id="SSF52980">
    <property type="entry name" value="Restriction endonuclease-like"/>
    <property type="match status" value="1"/>
</dbReference>
<dbReference type="PANTHER" id="PTHR36558:SF1">
    <property type="entry name" value="RESTRICTION ENDONUCLEASE DOMAIN-CONTAINING PROTEIN-RELATED"/>
    <property type="match status" value="1"/>
</dbReference>
<evidence type="ECO:0000313" key="3">
    <source>
        <dbReference type="Proteomes" id="UP000658720"/>
    </source>
</evidence>
<keyword evidence="2" id="KW-0378">Hydrolase</keyword>
<protein>
    <submittedName>
        <fullName evidence="2">Uma2 family endonuclease</fullName>
    </submittedName>
</protein>
<dbReference type="Pfam" id="PF05685">
    <property type="entry name" value="Uma2"/>
    <property type="match status" value="1"/>
</dbReference>